<reference evidence="1 2" key="1">
    <citation type="submission" date="2023-12" db="EMBL/GenBank/DDBJ databases">
        <title>Novel species of the genus Arcicella isolated from rivers.</title>
        <authorList>
            <person name="Lu H."/>
        </authorList>
    </citation>
    <scope>NUCLEOTIDE SEQUENCE [LARGE SCALE GENOMIC DNA]</scope>
    <source>
        <strain evidence="1 2">KCTC 23307</strain>
    </source>
</reference>
<sequence length="91" mass="10713">MERRKLLEAYAQKANANVIHINRENKLIQSLTEIYNEFSLLKHQDLWKSIENNWTFLENSDDNFSGIQIQLRTHPEGLLCNLPVNLYENGL</sequence>
<proteinExistence type="predicted"/>
<evidence type="ECO:0000313" key="1">
    <source>
        <dbReference type="EMBL" id="MEA5139958.1"/>
    </source>
</evidence>
<dbReference type="Proteomes" id="UP001302949">
    <property type="component" value="Unassembled WGS sequence"/>
</dbReference>
<protein>
    <submittedName>
        <fullName evidence="1">Uncharacterized protein</fullName>
    </submittedName>
</protein>
<dbReference type="RefSeq" id="WP_323297117.1">
    <property type="nucleotide sequence ID" value="NZ_JAYFUM010000014.1"/>
</dbReference>
<accession>A0ABU5QB53</accession>
<evidence type="ECO:0000313" key="2">
    <source>
        <dbReference type="Proteomes" id="UP001302949"/>
    </source>
</evidence>
<dbReference type="EMBL" id="JAYFUM010000014">
    <property type="protein sequence ID" value="MEA5139958.1"/>
    <property type="molecule type" value="Genomic_DNA"/>
</dbReference>
<comment type="caution">
    <text evidence="1">The sequence shown here is derived from an EMBL/GenBank/DDBJ whole genome shotgun (WGS) entry which is preliminary data.</text>
</comment>
<organism evidence="1 2">
    <name type="scientific">Arcicella rigui</name>
    <dbReference type="NCBI Taxonomy" id="797020"/>
    <lineage>
        <taxon>Bacteria</taxon>
        <taxon>Pseudomonadati</taxon>
        <taxon>Bacteroidota</taxon>
        <taxon>Cytophagia</taxon>
        <taxon>Cytophagales</taxon>
        <taxon>Flectobacillaceae</taxon>
        <taxon>Arcicella</taxon>
    </lineage>
</organism>
<keyword evidence="2" id="KW-1185">Reference proteome</keyword>
<name>A0ABU5QB53_9BACT</name>
<gene>
    <name evidence="1" type="ORF">VB248_12470</name>
</gene>